<accession>A0ABW5YDV7</accession>
<keyword evidence="3" id="KW-0677">Repeat</keyword>
<keyword evidence="2" id="KW-0808">Transferase</keyword>
<comment type="caution">
    <text evidence="5">The sequence shown here is derived from an EMBL/GenBank/DDBJ whole genome shotgun (WGS) entry which is preliminary data.</text>
</comment>
<dbReference type="CDD" id="cd04647">
    <property type="entry name" value="LbH_MAT_like"/>
    <property type="match status" value="1"/>
</dbReference>
<dbReference type="PROSITE" id="PS00101">
    <property type="entry name" value="HEXAPEP_TRANSFERASES"/>
    <property type="match status" value="1"/>
</dbReference>
<dbReference type="Pfam" id="PF00132">
    <property type="entry name" value="Hexapep"/>
    <property type="match status" value="2"/>
</dbReference>
<comment type="similarity">
    <text evidence="1">Belongs to the transferase hexapeptide repeat family.</text>
</comment>
<protein>
    <submittedName>
        <fullName evidence="5">Acyltransferase</fullName>
    </submittedName>
</protein>
<dbReference type="RefSeq" id="WP_377186057.1">
    <property type="nucleotide sequence ID" value="NZ_JBHUPD010000002.1"/>
</dbReference>
<dbReference type="InterPro" id="IPR011004">
    <property type="entry name" value="Trimer_LpxA-like_sf"/>
</dbReference>
<evidence type="ECO:0000256" key="1">
    <source>
        <dbReference type="ARBA" id="ARBA00007274"/>
    </source>
</evidence>
<gene>
    <name evidence="5" type="ORF">ACFS5N_12940</name>
</gene>
<evidence type="ECO:0000313" key="6">
    <source>
        <dbReference type="Proteomes" id="UP001597557"/>
    </source>
</evidence>
<evidence type="ECO:0000256" key="3">
    <source>
        <dbReference type="ARBA" id="ARBA00022737"/>
    </source>
</evidence>
<keyword evidence="4 5" id="KW-0012">Acyltransferase</keyword>
<dbReference type="InterPro" id="IPR051159">
    <property type="entry name" value="Hexapeptide_acetyltransf"/>
</dbReference>
<dbReference type="InterPro" id="IPR001451">
    <property type="entry name" value="Hexapep"/>
</dbReference>
<organism evidence="5 6">
    <name type="scientific">Mucilaginibacter ximonensis</name>
    <dbReference type="NCBI Taxonomy" id="538021"/>
    <lineage>
        <taxon>Bacteria</taxon>
        <taxon>Pseudomonadati</taxon>
        <taxon>Bacteroidota</taxon>
        <taxon>Sphingobacteriia</taxon>
        <taxon>Sphingobacteriales</taxon>
        <taxon>Sphingobacteriaceae</taxon>
        <taxon>Mucilaginibacter</taxon>
    </lineage>
</organism>
<sequence>MGLKEKINGNPTLKKLVHWMLIPTGEARPRLWVKLFVNPFVHKRGKGSKIGRVRMDVLPFNKFELGSRSTIEDYCTINNGVGDVFIGDNTLIGMSNVIIGPVTIGNNVIFAQNIVASGLNHEYRDVETPISLQKTIVAPIVVEDECWIAANSVITSGVTIGKHSVIAAGAVVTKNVPPYSVAAGNPARVIKQYDFSVKEWVTIKN</sequence>
<dbReference type="InterPro" id="IPR018357">
    <property type="entry name" value="Hexapep_transf_CS"/>
</dbReference>
<reference evidence="6" key="1">
    <citation type="journal article" date="2019" name="Int. J. Syst. Evol. Microbiol.">
        <title>The Global Catalogue of Microorganisms (GCM) 10K type strain sequencing project: providing services to taxonomists for standard genome sequencing and annotation.</title>
        <authorList>
            <consortium name="The Broad Institute Genomics Platform"/>
            <consortium name="The Broad Institute Genome Sequencing Center for Infectious Disease"/>
            <person name="Wu L."/>
            <person name="Ma J."/>
        </authorList>
    </citation>
    <scope>NUCLEOTIDE SEQUENCE [LARGE SCALE GENOMIC DNA]</scope>
    <source>
        <strain evidence="6">KCTC 22437</strain>
    </source>
</reference>
<dbReference type="PANTHER" id="PTHR23416:SF23">
    <property type="entry name" value="ACETYLTRANSFERASE C18B11.09C-RELATED"/>
    <property type="match status" value="1"/>
</dbReference>
<dbReference type="PANTHER" id="PTHR23416">
    <property type="entry name" value="SIALIC ACID SYNTHASE-RELATED"/>
    <property type="match status" value="1"/>
</dbReference>
<evidence type="ECO:0000256" key="4">
    <source>
        <dbReference type="ARBA" id="ARBA00023315"/>
    </source>
</evidence>
<dbReference type="EMBL" id="JBHUPD010000002">
    <property type="protein sequence ID" value="MFD2873384.1"/>
    <property type="molecule type" value="Genomic_DNA"/>
</dbReference>
<proteinExistence type="inferred from homology"/>
<dbReference type="GO" id="GO:0016746">
    <property type="term" value="F:acyltransferase activity"/>
    <property type="evidence" value="ECO:0007669"/>
    <property type="project" value="UniProtKB-KW"/>
</dbReference>
<dbReference type="Proteomes" id="UP001597557">
    <property type="component" value="Unassembled WGS sequence"/>
</dbReference>
<evidence type="ECO:0000256" key="2">
    <source>
        <dbReference type="ARBA" id="ARBA00022679"/>
    </source>
</evidence>
<dbReference type="SUPFAM" id="SSF51161">
    <property type="entry name" value="Trimeric LpxA-like enzymes"/>
    <property type="match status" value="1"/>
</dbReference>
<name>A0ABW5YDV7_9SPHI</name>
<dbReference type="Gene3D" id="2.160.10.10">
    <property type="entry name" value="Hexapeptide repeat proteins"/>
    <property type="match status" value="1"/>
</dbReference>
<evidence type="ECO:0000313" key="5">
    <source>
        <dbReference type="EMBL" id="MFD2873384.1"/>
    </source>
</evidence>
<keyword evidence="6" id="KW-1185">Reference proteome</keyword>